<keyword evidence="2" id="KW-1185">Reference proteome</keyword>
<evidence type="ECO:0000313" key="2">
    <source>
        <dbReference type="Proteomes" id="UP000003240"/>
    </source>
</evidence>
<reference evidence="1 2" key="1">
    <citation type="journal article" date="2011" name="EMBO J.">
        <title>Structural diversity of bacterial flagellar motors.</title>
        <authorList>
            <person name="Chen S."/>
            <person name="Beeby M."/>
            <person name="Murphy G.E."/>
            <person name="Leadbetter J.R."/>
            <person name="Hendrixson D.R."/>
            <person name="Briegel A."/>
            <person name="Li Z."/>
            <person name="Shi J."/>
            <person name="Tocheva E.I."/>
            <person name="Muller A."/>
            <person name="Dobro M.J."/>
            <person name="Jensen G.J."/>
        </authorList>
    </citation>
    <scope>NUCLEOTIDE SEQUENCE [LARGE SCALE GENOMIC DNA]</scope>
    <source>
        <strain evidence="1 2">DSM 6540</strain>
    </source>
</reference>
<dbReference type="RefSeq" id="WP_004097726.1">
    <property type="nucleotide sequence ID" value="NZ_AFGF01000172.1"/>
</dbReference>
<protein>
    <submittedName>
        <fullName evidence="1">Uncharacterized protein</fullName>
    </submittedName>
</protein>
<dbReference type="eggNOG" id="ENOG50339UD">
    <property type="taxonomic scope" value="Bacteria"/>
</dbReference>
<dbReference type="Proteomes" id="UP000003240">
    <property type="component" value="Unassembled WGS sequence"/>
</dbReference>
<proteinExistence type="predicted"/>
<name>F7NMI0_9FIRM</name>
<evidence type="ECO:0000313" key="1">
    <source>
        <dbReference type="EMBL" id="EGO62751.1"/>
    </source>
</evidence>
<dbReference type="AlphaFoldDB" id="F7NMI0"/>
<dbReference type="EMBL" id="AFGF01000172">
    <property type="protein sequence ID" value="EGO62751.1"/>
    <property type="molecule type" value="Genomic_DNA"/>
</dbReference>
<organism evidence="1 2">
    <name type="scientific">Acetonema longum DSM 6540</name>
    <dbReference type="NCBI Taxonomy" id="1009370"/>
    <lineage>
        <taxon>Bacteria</taxon>
        <taxon>Bacillati</taxon>
        <taxon>Bacillota</taxon>
        <taxon>Negativicutes</taxon>
        <taxon>Acetonemataceae</taxon>
        <taxon>Acetonema</taxon>
    </lineage>
</organism>
<dbReference type="OrthoDB" id="2083326at2"/>
<comment type="caution">
    <text evidence="1">The sequence shown here is derived from an EMBL/GenBank/DDBJ whole genome shotgun (WGS) entry which is preliminary data.</text>
</comment>
<sequence length="125" mass="14535">MDIVSIKTIMAEINSFIQQQMWLDFEVIQYIRNKLTVIGSIDISNPHDLEIHFEDISFVSLPIEWKTDTSKTALLLLEGEAAILLNKRFHVQQGYHIFKFTPEDYPEDFGCYVGARAISYQIIKH</sequence>
<accession>F7NMI0</accession>
<gene>
    <name evidence="1" type="ORF">ALO_16552</name>
</gene>